<organism evidence="1 2">
    <name type="scientific">Pseudozobellia thermophila</name>
    <dbReference type="NCBI Taxonomy" id="192903"/>
    <lineage>
        <taxon>Bacteria</taxon>
        <taxon>Pseudomonadati</taxon>
        <taxon>Bacteroidota</taxon>
        <taxon>Flavobacteriia</taxon>
        <taxon>Flavobacteriales</taxon>
        <taxon>Flavobacteriaceae</taxon>
        <taxon>Pseudozobellia</taxon>
    </lineage>
</organism>
<accession>A0A1M6KE13</accession>
<proteinExistence type="predicted"/>
<keyword evidence="2" id="KW-1185">Reference proteome</keyword>
<dbReference type="AlphaFoldDB" id="A0A1M6KE13"/>
<gene>
    <name evidence="1" type="ORF">SAMN04488513_10629</name>
</gene>
<evidence type="ECO:0000313" key="1">
    <source>
        <dbReference type="EMBL" id="SHJ57186.1"/>
    </source>
</evidence>
<protein>
    <submittedName>
        <fullName evidence="1">Uncharacterized protein</fullName>
    </submittedName>
</protein>
<dbReference type="RefSeq" id="WP_072994576.1">
    <property type="nucleotide sequence ID" value="NZ_FQYU01000006.1"/>
</dbReference>
<sequence length="191" mass="20704">MRIIYVGILWFFCLSGCYGQLLSGSLYGTSGPTYSQTLGDLVTEAGEDGTGTAYETGASEVMLSFRLDPGLLSSSAQRCTSNVYKYKVFIHIQNAPEGLVLEARTFSNAGDRYPASILYDVLPVNGPRDLYPENGGDYITIPDDETAAIKLFEFTGCRENIPIQFRISASVLAEPGASSTEIYYTVVGSLN</sequence>
<dbReference type="OrthoDB" id="1445574at2"/>
<name>A0A1M6KE13_9FLAO</name>
<dbReference type="EMBL" id="FQYU01000006">
    <property type="protein sequence ID" value="SHJ57186.1"/>
    <property type="molecule type" value="Genomic_DNA"/>
</dbReference>
<evidence type="ECO:0000313" key="2">
    <source>
        <dbReference type="Proteomes" id="UP000184543"/>
    </source>
</evidence>
<reference evidence="2" key="1">
    <citation type="submission" date="2016-11" db="EMBL/GenBank/DDBJ databases">
        <authorList>
            <person name="Varghese N."/>
            <person name="Submissions S."/>
        </authorList>
    </citation>
    <scope>NUCLEOTIDE SEQUENCE [LARGE SCALE GENOMIC DNA]</scope>
    <source>
        <strain evidence="2">DSM 19858</strain>
    </source>
</reference>
<dbReference type="STRING" id="192903.SAMN04488513_10629"/>
<dbReference type="Proteomes" id="UP000184543">
    <property type="component" value="Unassembled WGS sequence"/>
</dbReference>